<dbReference type="GO" id="GO:0016746">
    <property type="term" value="F:acyltransferase activity"/>
    <property type="evidence" value="ECO:0007669"/>
    <property type="project" value="UniProtKB-KW"/>
</dbReference>
<proteinExistence type="predicted"/>
<evidence type="ECO:0000256" key="2">
    <source>
        <dbReference type="SAM" id="Phobius"/>
    </source>
</evidence>
<dbReference type="PANTHER" id="PTHR23028">
    <property type="entry name" value="ACETYLTRANSFERASE"/>
    <property type="match status" value="1"/>
</dbReference>
<keyword evidence="2" id="KW-1133">Transmembrane helix</keyword>
<feature type="transmembrane region" description="Helical" evidence="2">
    <location>
        <begin position="174"/>
        <end position="193"/>
    </location>
</feature>
<feature type="transmembrane region" description="Helical" evidence="2">
    <location>
        <begin position="20"/>
        <end position="39"/>
    </location>
</feature>
<organism evidence="4 5">
    <name type="scientific">Streptomyces changanensis</name>
    <dbReference type="NCBI Taxonomy" id="2964669"/>
    <lineage>
        <taxon>Bacteria</taxon>
        <taxon>Bacillati</taxon>
        <taxon>Actinomycetota</taxon>
        <taxon>Actinomycetes</taxon>
        <taxon>Kitasatosporales</taxon>
        <taxon>Streptomycetaceae</taxon>
        <taxon>Streptomyces</taxon>
    </lineage>
</organism>
<feature type="transmembrane region" description="Helical" evidence="2">
    <location>
        <begin position="59"/>
        <end position="80"/>
    </location>
</feature>
<feature type="region of interest" description="Disordered" evidence="1">
    <location>
        <begin position="411"/>
        <end position="431"/>
    </location>
</feature>
<keyword evidence="4" id="KW-0808">Transferase</keyword>
<feature type="transmembrane region" description="Helical" evidence="2">
    <location>
        <begin position="225"/>
        <end position="245"/>
    </location>
</feature>
<dbReference type="RefSeq" id="WP_157901768.1">
    <property type="nucleotide sequence ID" value="NZ_CP102332.1"/>
</dbReference>
<keyword evidence="2" id="KW-0472">Membrane</keyword>
<feature type="transmembrane region" description="Helical" evidence="2">
    <location>
        <begin position="257"/>
        <end position="276"/>
    </location>
</feature>
<protein>
    <submittedName>
        <fullName evidence="4">Acyltransferase</fullName>
    </submittedName>
</protein>
<dbReference type="InterPro" id="IPR050879">
    <property type="entry name" value="Acyltransferase_3"/>
</dbReference>
<feature type="transmembrane region" description="Helical" evidence="2">
    <location>
        <begin position="199"/>
        <end position="218"/>
    </location>
</feature>
<reference evidence="4" key="1">
    <citation type="submission" date="2022-08" db="EMBL/GenBank/DDBJ databases">
        <title>Streptomyces changanensis sp. nov., an actinomycete isolated from soil.</title>
        <authorList>
            <person name="Wu H."/>
            <person name="Han L."/>
        </authorList>
    </citation>
    <scope>NUCLEOTIDE SEQUENCE</scope>
    <source>
        <strain evidence="4">HL-66</strain>
    </source>
</reference>
<keyword evidence="4" id="KW-0012">Acyltransferase</keyword>
<feature type="transmembrane region" description="Helical" evidence="2">
    <location>
        <begin position="147"/>
        <end position="167"/>
    </location>
</feature>
<evidence type="ECO:0000259" key="3">
    <source>
        <dbReference type="Pfam" id="PF01757"/>
    </source>
</evidence>
<feature type="transmembrane region" description="Helical" evidence="2">
    <location>
        <begin position="322"/>
        <end position="339"/>
    </location>
</feature>
<name>A0ABY5N0P2_9ACTN</name>
<dbReference type="PANTHER" id="PTHR23028:SF53">
    <property type="entry name" value="ACYL_TRANSF_3 DOMAIN-CONTAINING PROTEIN"/>
    <property type="match status" value="1"/>
</dbReference>
<dbReference type="Proteomes" id="UP001060150">
    <property type="component" value="Chromosome"/>
</dbReference>
<feature type="domain" description="Acyltransferase 3" evidence="3">
    <location>
        <begin position="20"/>
        <end position="339"/>
    </location>
</feature>
<feature type="transmembrane region" description="Helical" evidence="2">
    <location>
        <begin position="283"/>
        <end position="302"/>
    </location>
</feature>
<sequence>MVQLSRPVRPPAPRRRPRLAALDGLRLVAALMVVLYHYVGLGHGWRIDSGVLFPHVFPFAAYGWLGVQLFFLISGFVICMSCWGRSLGDFFTSRVVRLYPAYWFCVLATTAVLVLVPGGYTRLAWADVVTNLTMVQAFLGVEPVDPVYWTLFAELRFYLLFAIVAWGGLTYRRVLLFCCLWGSAALAFNRFGWGSFGQFLMPEHCWYFIAGMAFYLMYRFRPTVVLWGVVAVSFAAAVPSARLTWRASIRNMEQWVPFWPVMAVLTVSFLMMALVATGRTGWITWRWLPVAGSLTYPLYLLHQYIGWEVVTYVENTYQVDPTVLLGGLIGAMMTAAYLVHRIVEEPLGRWLKPRVRAGIKDAAGRAEQVGARGNPGVPGARAAQAPVAASAVVPGAAAPGRRREPVVVGASVGSLGDGAGRTAGSGHHTTP</sequence>
<accession>A0ABY5N0P2</accession>
<dbReference type="Pfam" id="PF01757">
    <property type="entry name" value="Acyl_transf_3"/>
    <property type="match status" value="1"/>
</dbReference>
<gene>
    <name evidence="4" type="ORF">NRO40_00690</name>
</gene>
<keyword evidence="5" id="KW-1185">Reference proteome</keyword>
<dbReference type="InterPro" id="IPR002656">
    <property type="entry name" value="Acyl_transf_3_dom"/>
</dbReference>
<feature type="transmembrane region" description="Helical" evidence="2">
    <location>
        <begin position="101"/>
        <end position="120"/>
    </location>
</feature>
<evidence type="ECO:0000313" key="5">
    <source>
        <dbReference type="Proteomes" id="UP001060150"/>
    </source>
</evidence>
<evidence type="ECO:0000256" key="1">
    <source>
        <dbReference type="SAM" id="MobiDB-lite"/>
    </source>
</evidence>
<dbReference type="EMBL" id="CP102332">
    <property type="protein sequence ID" value="UUS29493.1"/>
    <property type="molecule type" value="Genomic_DNA"/>
</dbReference>
<keyword evidence="2" id="KW-0812">Transmembrane</keyword>
<evidence type="ECO:0000313" key="4">
    <source>
        <dbReference type="EMBL" id="UUS29493.1"/>
    </source>
</evidence>